<protein>
    <recommendedName>
        <fullName evidence="5">FAD-binding FR-type domain-containing protein</fullName>
    </recommendedName>
</protein>
<name>A0A6U5HDT5_9STRA</name>
<reference evidence="2" key="1">
    <citation type="submission" date="2021-01" db="EMBL/GenBank/DDBJ databases">
        <authorList>
            <person name="Corre E."/>
            <person name="Pelletier E."/>
            <person name="Niang G."/>
            <person name="Scheremetjew M."/>
            <person name="Finn R."/>
            <person name="Kale V."/>
            <person name="Holt S."/>
            <person name="Cochrane G."/>
            <person name="Meng A."/>
            <person name="Brown T."/>
            <person name="Cohen L."/>
        </authorList>
    </citation>
    <scope>NUCLEOTIDE SEQUENCE</scope>
    <source>
        <strain evidence="2">308</strain>
    </source>
</reference>
<dbReference type="InterPro" id="IPR039261">
    <property type="entry name" value="FNR_nucleotide-bd"/>
</dbReference>
<dbReference type="Gene3D" id="3.40.50.80">
    <property type="entry name" value="Nucleotide-binding domain of ferredoxin-NADP reductase (FNR) module"/>
    <property type="match status" value="1"/>
</dbReference>
<evidence type="ECO:0000313" key="4">
    <source>
        <dbReference type="EMBL" id="CAD8888194.1"/>
    </source>
</evidence>
<feature type="transmembrane region" description="Helical" evidence="1">
    <location>
        <begin position="112"/>
        <end position="134"/>
    </location>
</feature>
<organism evidence="2">
    <name type="scientific">Corethron hystrix</name>
    <dbReference type="NCBI Taxonomy" id="216773"/>
    <lineage>
        <taxon>Eukaryota</taxon>
        <taxon>Sar</taxon>
        <taxon>Stramenopiles</taxon>
        <taxon>Ochrophyta</taxon>
        <taxon>Bacillariophyta</taxon>
        <taxon>Coscinodiscophyceae</taxon>
        <taxon>Corethrophycidae</taxon>
        <taxon>Corethrales</taxon>
        <taxon>Corethraceae</taxon>
        <taxon>Corethron</taxon>
    </lineage>
</organism>
<keyword evidence="1" id="KW-0812">Transmembrane</keyword>
<evidence type="ECO:0000313" key="3">
    <source>
        <dbReference type="EMBL" id="CAD8888193.1"/>
    </source>
</evidence>
<evidence type="ECO:0000313" key="2">
    <source>
        <dbReference type="EMBL" id="CAD8888192.1"/>
    </source>
</evidence>
<sequence length="570" mass="66347">MRRRISYEAAFWMVFLSTTALFVMDRLTTNFWPRQSFSNTFSTGSDNFEFKDGPWTVRTYDIFARVSGRFTMIALNALFFTMMKTSYQYISENLDRYIDFSDDTAPLRIHKWIGISLCVVTIIHVWSILFPVFISNYGFKIVPGSFTFPLSEKKPNGFKDVDAAKKMVMMQIDDLYRLIMISILLGPLIFYSVKKISTNYRLGIRIHQFVMLMYFVDIVRRHTHPHSWVLNVPVFFLWVLDYCYGVYFRGATMVKIETVEIGSNYIAIFWKNPCAVFQKKSGIGDIIHILPSYGKNFIDDTAERKHPFTSLTRRSNNGQYTWTLPWFDQATEFRIHNSGKKLEKVLPTFERQTTSAFEWDRCVIMRTYTNKRSLTKKLRMEKHVNIWGTFPTGAITQVVNSKNNIFMVAGGSGSGYIIDTLHYIVHHRQRLDDSTVPGEPRSRFLVILTTYDYNLVKWWSVVLQDLILHNQFPDSIDVSICIAFTGIMQEPGKIKPPLDFQWGTLHVGRMNLGAVMKDFTIYSNNKFGNHCFCQGSSKLQYATRKAAKENNVQYHECHFFDDTRASNFPV</sequence>
<evidence type="ECO:0008006" key="5">
    <source>
        <dbReference type="Google" id="ProtNLM"/>
    </source>
</evidence>
<dbReference type="EMBL" id="HBFR01021364">
    <property type="protein sequence ID" value="CAD8888193.1"/>
    <property type="molecule type" value="Transcribed_RNA"/>
</dbReference>
<dbReference type="EMBL" id="HBFR01021365">
    <property type="protein sequence ID" value="CAD8888194.1"/>
    <property type="molecule type" value="Transcribed_RNA"/>
</dbReference>
<feature type="transmembrane region" description="Helical" evidence="1">
    <location>
        <begin position="228"/>
        <end position="247"/>
    </location>
</feature>
<dbReference type="AlphaFoldDB" id="A0A6U5HDT5"/>
<keyword evidence="1" id="KW-1133">Transmembrane helix</keyword>
<gene>
    <name evidence="2" type="ORF">CHYS00102_LOCUS15390</name>
    <name evidence="3" type="ORF">CHYS00102_LOCUS15391</name>
    <name evidence="4" type="ORF">CHYS00102_LOCUS15392</name>
</gene>
<keyword evidence="1" id="KW-0472">Membrane</keyword>
<feature type="transmembrane region" description="Helical" evidence="1">
    <location>
        <begin position="7"/>
        <end position="24"/>
    </location>
</feature>
<feature type="transmembrane region" description="Helical" evidence="1">
    <location>
        <begin position="62"/>
        <end position="81"/>
    </location>
</feature>
<accession>A0A6U5HDT5</accession>
<evidence type="ECO:0000256" key="1">
    <source>
        <dbReference type="SAM" id="Phobius"/>
    </source>
</evidence>
<feature type="transmembrane region" description="Helical" evidence="1">
    <location>
        <begin position="175"/>
        <end position="193"/>
    </location>
</feature>
<dbReference type="EMBL" id="HBFR01021363">
    <property type="protein sequence ID" value="CAD8888192.1"/>
    <property type="molecule type" value="Transcribed_RNA"/>
</dbReference>
<proteinExistence type="predicted"/>